<name>A0AB73T8D4_9FIRM</name>
<keyword evidence="4 6" id="KW-0238">DNA-binding</keyword>
<evidence type="ECO:0000256" key="4">
    <source>
        <dbReference type="ARBA" id="ARBA00023125"/>
    </source>
</evidence>
<dbReference type="GO" id="GO:0015074">
    <property type="term" value="P:DNA integration"/>
    <property type="evidence" value="ECO:0007669"/>
    <property type="project" value="UniProtKB-KW"/>
</dbReference>
<comment type="function">
    <text evidence="1">Site-specific tyrosine recombinase, which acts by catalyzing the cutting and rejoining of the recombining DNA molecules.</text>
</comment>
<protein>
    <submittedName>
        <fullName evidence="9">Site-specific recombinase XerD</fullName>
    </submittedName>
</protein>
<dbReference type="Pfam" id="PF02899">
    <property type="entry name" value="Phage_int_SAM_1"/>
    <property type="match status" value="1"/>
</dbReference>
<dbReference type="InterPro" id="IPR011010">
    <property type="entry name" value="DNA_brk_join_enz"/>
</dbReference>
<dbReference type="PROSITE" id="PS51900">
    <property type="entry name" value="CB"/>
    <property type="match status" value="1"/>
</dbReference>
<evidence type="ECO:0000256" key="2">
    <source>
        <dbReference type="ARBA" id="ARBA00008857"/>
    </source>
</evidence>
<keyword evidence="3" id="KW-0229">DNA integration</keyword>
<evidence type="ECO:0000256" key="3">
    <source>
        <dbReference type="ARBA" id="ARBA00022908"/>
    </source>
</evidence>
<proteinExistence type="inferred from homology"/>
<dbReference type="InterPro" id="IPR013762">
    <property type="entry name" value="Integrase-like_cat_sf"/>
</dbReference>
<dbReference type="InterPro" id="IPR044068">
    <property type="entry name" value="CB"/>
</dbReference>
<evidence type="ECO:0000259" key="8">
    <source>
        <dbReference type="PROSITE" id="PS51900"/>
    </source>
</evidence>
<dbReference type="PANTHER" id="PTHR30349:SF89">
    <property type="entry name" value="INTEGRASE_RECOMBINASE"/>
    <property type="match status" value="1"/>
</dbReference>
<evidence type="ECO:0000256" key="5">
    <source>
        <dbReference type="ARBA" id="ARBA00023172"/>
    </source>
</evidence>
<evidence type="ECO:0000256" key="6">
    <source>
        <dbReference type="PROSITE-ProRule" id="PRU01248"/>
    </source>
</evidence>
<dbReference type="PANTHER" id="PTHR30349">
    <property type="entry name" value="PHAGE INTEGRASE-RELATED"/>
    <property type="match status" value="1"/>
</dbReference>
<accession>A0AB73T8D4</accession>
<keyword evidence="10" id="KW-1185">Reference proteome</keyword>
<dbReference type="Gene3D" id="1.10.150.130">
    <property type="match status" value="1"/>
</dbReference>
<feature type="domain" description="Tyr recombinase" evidence="7">
    <location>
        <begin position="103"/>
        <end position="276"/>
    </location>
</feature>
<dbReference type="InterPro" id="IPR050090">
    <property type="entry name" value="Tyrosine_recombinase_XerCD"/>
</dbReference>
<dbReference type="InterPro" id="IPR010998">
    <property type="entry name" value="Integrase_recombinase_N"/>
</dbReference>
<reference evidence="9 10" key="1">
    <citation type="submission" date="2018-05" db="EMBL/GenBank/DDBJ databases">
        <authorList>
            <person name="Goeker M."/>
            <person name="Huntemann M."/>
            <person name="Clum A."/>
            <person name="Pillay M."/>
            <person name="Palaniappan K."/>
            <person name="Varghese N."/>
            <person name="Mikhailova N."/>
            <person name="Stamatis D."/>
            <person name="Reddy T."/>
            <person name="Daum C."/>
            <person name="Shapiro N."/>
            <person name="Ivanova N."/>
            <person name="Kyrpides N."/>
            <person name="Woyke T."/>
        </authorList>
    </citation>
    <scope>NUCLEOTIDE SEQUENCE [LARGE SCALE GENOMIC DNA]</scope>
    <source>
        <strain evidence="9 10">DSM 26524</strain>
    </source>
</reference>
<comment type="similarity">
    <text evidence="2">Belongs to the 'phage' integrase family.</text>
</comment>
<gene>
    <name evidence="9" type="ORF">C7383_102175</name>
</gene>
<dbReference type="Proteomes" id="UP000245412">
    <property type="component" value="Unassembled WGS sequence"/>
</dbReference>
<dbReference type="PROSITE" id="PS51898">
    <property type="entry name" value="TYR_RECOMBINASE"/>
    <property type="match status" value="1"/>
</dbReference>
<dbReference type="AlphaFoldDB" id="A0AB73T8D4"/>
<evidence type="ECO:0000256" key="1">
    <source>
        <dbReference type="ARBA" id="ARBA00003283"/>
    </source>
</evidence>
<dbReference type="EMBL" id="QGGY01000002">
    <property type="protein sequence ID" value="PWJ78042.1"/>
    <property type="molecule type" value="Genomic_DNA"/>
</dbReference>
<feature type="domain" description="Core-binding (CB)" evidence="8">
    <location>
        <begin position="8"/>
        <end position="87"/>
    </location>
</feature>
<dbReference type="GO" id="GO:0003677">
    <property type="term" value="F:DNA binding"/>
    <property type="evidence" value="ECO:0007669"/>
    <property type="project" value="UniProtKB-UniRule"/>
</dbReference>
<keyword evidence="5" id="KW-0233">DNA recombination</keyword>
<dbReference type="GO" id="GO:0006310">
    <property type="term" value="P:DNA recombination"/>
    <property type="evidence" value="ECO:0007669"/>
    <property type="project" value="UniProtKB-KW"/>
</dbReference>
<organism evidence="9 10">
    <name type="scientific">Murimonas intestini</name>
    <dbReference type="NCBI Taxonomy" id="1337051"/>
    <lineage>
        <taxon>Bacteria</taxon>
        <taxon>Bacillati</taxon>
        <taxon>Bacillota</taxon>
        <taxon>Clostridia</taxon>
        <taxon>Lachnospirales</taxon>
        <taxon>Lachnospiraceae</taxon>
        <taxon>Murimonas</taxon>
    </lineage>
</organism>
<dbReference type="InterPro" id="IPR004107">
    <property type="entry name" value="Integrase_SAM-like_N"/>
</dbReference>
<dbReference type="Pfam" id="PF00589">
    <property type="entry name" value="Phage_integrase"/>
    <property type="match status" value="1"/>
</dbReference>
<dbReference type="InterPro" id="IPR002104">
    <property type="entry name" value="Integrase_catalytic"/>
</dbReference>
<dbReference type="SUPFAM" id="SSF56349">
    <property type="entry name" value="DNA breaking-rejoining enzymes"/>
    <property type="match status" value="1"/>
</dbReference>
<comment type="caution">
    <text evidence="9">The sequence shown here is derived from an EMBL/GenBank/DDBJ whole genome shotgun (WGS) entry which is preliminary data.</text>
</comment>
<evidence type="ECO:0000259" key="7">
    <source>
        <dbReference type="PROSITE" id="PS51898"/>
    </source>
</evidence>
<evidence type="ECO:0000313" key="10">
    <source>
        <dbReference type="Proteomes" id="UP000245412"/>
    </source>
</evidence>
<sequence length="289" mass="33100">MYEKMICRVGHNELKAFVSYLREQERAEATISKYLTDMNTFLKFIGEDSDADRRKLLDYKEWLKERYAVSSANSMIAALNSFLEFQGLSVMKIKSFKIQKKMFLEKEMTNKEYRNLVDSAQKKGKHQLALIMESICATGIRISELRYITIESLKKRRIEVNNKGKARIILLPDVLVKKLLYFAGKERIDSGPVFVTKQGNPKNRSNIWAEMKSLSEDTGVDAKKVFPHNLRHLFARTFYHATKNLTALADILGHSSLEVTRIYTADTMAQFQAIINGLGLISDLGQVPC</sequence>
<evidence type="ECO:0000313" key="9">
    <source>
        <dbReference type="EMBL" id="PWJ78042.1"/>
    </source>
</evidence>
<dbReference type="Gene3D" id="1.10.443.10">
    <property type="entry name" value="Intergrase catalytic core"/>
    <property type="match status" value="1"/>
</dbReference>
<dbReference type="RefSeq" id="WP_257497484.1">
    <property type="nucleotide sequence ID" value="NZ_JANKBI010000005.1"/>
</dbReference>